<evidence type="ECO:0000256" key="4">
    <source>
        <dbReference type="ARBA" id="ARBA00022842"/>
    </source>
</evidence>
<evidence type="ECO:0000313" key="7">
    <source>
        <dbReference type="EMBL" id="EHI59491.1"/>
    </source>
</evidence>
<comment type="caution">
    <text evidence="7">The sequence shown here is derived from an EMBL/GenBank/DDBJ whole genome shotgun (WGS) entry which is preliminary data.</text>
</comment>
<dbReference type="GO" id="GO:0004540">
    <property type="term" value="F:RNA nuclease activity"/>
    <property type="evidence" value="ECO:0007669"/>
    <property type="project" value="InterPro"/>
</dbReference>
<dbReference type="CDD" id="cd04453">
    <property type="entry name" value="S1_RNase_E"/>
    <property type="match status" value="1"/>
</dbReference>
<evidence type="ECO:0000256" key="2">
    <source>
        <dbReference type="ARBA" id="ARBA00022723"/>
    </source>
</evidence>
<organism evidence="7 8">
    <name type="scientific">Hungatella hathewayi WAL-18680</name>
    <dbReference type="NCBI Taxonomy" id="742737"/>
    <lineage>
        <taxon>Bacteria</taxon>
        <taxon>Bacillati</taxon>
        <taxon>Bacillota</taxon>
        <taxon>Clostridia</taxon>
        <taxon>Lachnospirales</taxon>
        <taxon>Lachnospiraceae</taxon>
        <taxon>Hungatella</taxon>
    </lineage>
</organism>
<dbReference type="SMART" id="SM00316">
    <property type="entry name" value="S1"/>
    <property type="match status" value="1"/>
</dbReference>
<dbReference type="Gene3D" id="2.40.50.140">
    <property type="entry name" value="Nucleic acid-binding proteins"/>
    <property type="match status" value="1"/>
</dbReference>
<evidence type="ECO:0000259" key="6">
    <source>
        <dbReference type="PROSITE" id="PS50126"/>
    </source>
</evidence>
<dbReference type="InterPro" id="IPR004659">
    <property type="entry name" value="RNase_E/G"/>
</dbReference>
<dbReference type="GO" id="GO:0005737">
    <property type="term" value="C:cytoplasm"/>
    <property type="evidence" value="ECO:0007669"/>
    <property type="project" value="TreeGrafter"/>
</dbReference>
<dbReference type="GO" id="GO:0016787">
    <property type="term" value="F:hydrolase activity"/>
    <property type="evidence" value="ECO:0007669"/>
    <property type="project" value="UniProtKB-KW"/>
</dbReference>
<dbReference type="Proteomes" id="UP000005384">
    <property type="component" value="Unassembled WGS sequence"/>
</dbReference>
<dbReference type="HOGENOM" id="CLU_003468_5_3_9"/>
<sequence>MNKFIITRWEGRVLTALINEEGVFQLGLEDDGEKSLLNNIYIGKVKNVVKNIGAAFVELGNGQMAYYSLTENTRHHYTKPHGNGPLHAGDEIIVQVSKDAVKTKDPVISSNLNFTGRYSVLTAGKDVLGFSAKIADQEWKQEMKARIAPELEDGCGIIVRTNAYGADAGEILAEIRELKTCYKTVMAAGTYRTCYSLLYEAAPSYVGSLRDARNGSIDEIITDDDEICQTLSVYLGKEQPEDLGKLTLYQDSMVSLLKLYSLEKALEEASGRRVWLKSGGYLVIEPTEALTVVDVNTGKYTGKKNPRETILKINLEAARETARQMRLRNLSGIIIIDFIDMTEEEDRKLLMDSLTQWCQKDPVKTTVVDITKLNLVEVTRKKQRRPLHEIMGDNKRRLM</sequence>
<evidence type="ECO:0000256" key="3">
    <source>
        <dbReference type="ARBA" id="ARBA00022801"/>
    </source>
</evidence>
<dbReference type="GO" id="GO:0006364">
    <property type="term" value="P:rRNA processing"/>
    <property type="evidence" value="ECO:0007669"/>
    <property type="project" value="TreeGrafter"/>
</dbReference>
<feature type="domain" description="S1 motif" evidence="6">
    <location>
        <begin position="38"/>
        <end position="117"/>
    </location>
</feature>
<evidence type="ECO:0000313" key="8">
    <source>
        <dbReference type="Proteomes" id="UP000005384"/>
    </source>
</evidence>
<keyword evidence="8" id="KW-1185">Reference proteome</keyword>
<dbReference type="GO" id="GO:0003723">
    <property type="term" value="F:RNA binding"/>
    <property type="evidence" value="ECO:0007669"/>
    <property type="project" value="UniProtKB-KW"/>
</dbReference>
<dbReference type="RefSeq" id="WP_006780536.1">
    <property type="nucleotide sequence ID" value="NZ_CP040506.1"/>
</dbReference>
<dbReference type="OrthoDB" id="9804278at2"/>
<dbReference type="PANTHER" id="PTHR30001:SF0">
    <property type="entry name" value="RIBONUCLEASE G"/>
    <property type="match status" value="1"/>
</dbReference>
<proteinExistence type="predicted"/>
<dbReference type="InterPro" id="IPR019307">
    <property type="entry name" value="RNA-bd_AU-1/RNase_E/G"/>
</dbReference>
<dbReference type="SUPFAM" id="SSF50249">
    <property type="entry name" value="Nucleic acid-binding proteins"/>
    <property type="match status" value="1"/>
</dbReference>
<dbReference type="PANTHER" id="PTHR30001">
    <property type="entry name" value="RIBONUCLEASE"/>
    <property type="match status" value="1"/>
</dbReference>
<dbReference type="InterPro" id="IPR012340">
    <property type="entry name" value="NA-bd_OB-fold"/>
</dbReference>
<accession>G5IGC9</accession>
<dbReference type="InterPro" id="IPR003029">
    <property type="entry name" value="S1_domain"/>
</dbReference>
<gene>
    <name evidence="7" type="ORF">HMPREF9473_02557</name>
</gene>
<evidence type="ECO:0000256" key="5">
    <source>
        <dbReference type="ARBA" id="ARBA00022884"/>
    </source>
</evidence>
<dbReference type="Pfam" id="PF10150">
    <property type="entry name" value="RNase_E_G"/>
    <property type="match status" value="1"/>
</dbReference>
<keyword evidence="2" id="KW-0479">Metal-binding</keyword>
<protein>
    <recommendedName>
        <fullName evidence="6">S1 motif domain-containing protein</fullName>
    </recommendedName>
</protein>
<keyword evidence="4" id="KW-0460">Magnesium</keyword>
<dbReference type="AlphaFoldDB" id="G5IGC9"/>
<reference evidence="7 8" key="1">
    <citation type="submission" date="2011-08" db="EMBL/GenBank/DDBJ databases">
        <title>The Genome Sequence of Clostridium hathewayi WAL-18680.</title>
        <authorList>
            <consortium name="The Broad Institute Genome Sequencing Platform"/>
            <person name="Earl A."/>
            <person name="Ward D."/>
            <person name="Feldgarden M."/>
            <person name="Gevers D."/>
            <person name="Finegold S.M."/>
            <person name="Summanen P.H."/>
            <person name="Molitoris D.R."/>
            <person name="Song M."/>
            <person name="Daigneault M."/>
            <person name="Allen-Vercoe E."/>
            <person name="Young S.K."/>
            <person name="Zeng Q."/>
            <person name="Gargeya S."/>
            <person name="Fitzgerald M."/>
            <person name="Haas B."/>
            <person name="Abouelleil A."/>
            <person name="Alvarado L."/>
            <person name="Arachchi H.M."/>
            <person name="Berlin A."/>
            <person name="Brown A."/>
            <person name="Chapman S.B."/>
            <person name="Chen Z."/>
            <person name="Dunbar C."/>
            <person name="Freedman E."/>
            <person name="Gearin G."/>
            <person name="Gellesch M."/>
            <person name="Goldberg J."/>
            <person name="Griggs A."/>
            <person name="Gujja S."/>
            <person name="Heiman D."/>
            <person name="Howarth C."/>
            <person name="Larson L."/>
            <person name="Lui A."/>
            <person name="MacDonald P.J.P."/>
            <person name="Montmayeur A."/>
            <person name="Murphy C."/>
            <person name="Neiman D."/>
            <person name="Pearson M."/>
            <person name="Priest M."/>
            <person name="Roberts A."/>
            <person name="Saif S."/>
            <person name="Shea T."/>
            <person name="Shenoy N."/>
            <person name="Sisk P."/>
            <person name="Stolte C."/>
            <person name="Sykes S."/>
            <person name="Wortman J."/>
            <person name="Nusbaum C."/>
            <person name="Birren B."/>
        </authorList>
    </citation>
    <scope>NUCLEOTIDE SEQUENCE [LARGE SCALE GENOMIC DNA]</scope>
    <source>
        <strain evidence="7 8">WAL-18680</strain>
    </source>
</reference>
<evidence type="ECO:0000256" key="1">
    <source>
        <dbReference type="ARBA" id="ARBA00001946"/>
    </source>
</evidence>
<name>G5IGC9_9FIRM</name>
<dbReference type="PROSITE" id="PS50126">
    <property type="entry name" value="S1"/>
    <property type="match status" value="1"/>
</dbReference>
<dbReference type="GO" id="GO:0046872">
    <property type="term" value="F:metal ion binding"/>
    <property type="evidence" value="ECO:0007669"/>
    <property type="project" value="UniProtKB-KW"/>
</dbReference>
<dbReference type="EMBL" id="ADLN01000057">
    <property type="protein sequence ID" value="EHI59491.1"/>
    <property type="molecule type" value="Genomic_DNA"/>
</dbReference>
<keyword evidence="3" id="KW-0378">Hydrolase</keyword>
<comment type="cofactor">
    <cofactor evidence="1">
        <name>Mg(2+)</name>
        <dbReference type="ChEBI" id="CHEBI:18420"/>
    </cofactor>
</comment>
<keyword evidence="5" id="KW-0694">RNA-binding</keyword>
<dbReference type="PATRIC" id="fig|742737.3.peg.2573"/>